<dbReference type="Gene3D" id="3.40.50.720">
    <property type="entry name" value="NAD(P)-binding Rossmann-like Domain"/>
    <property type="match status" value="1"/>
</dbReference>
<dbReference type="InterPro" id="IPR036291">
    <property type="entry name" value="NAD(P)-bd_dom_sf"/>
</dbReference>
<accession>A0A9X0BAZ3</accession>
<evidence type="ECO:0000313" key="2">
    <source>
        <dbReference type="Proteomes" id="UP001147747"/>
    </source>
</evidence>
<dbReference type="OrthoDB" id="419598at2759"/>
<evidence type="ECO:0000313" key="1">
    <source>
        <dbReference type="EMBL" id="KAJ5403166.1"/>
    </source>
</evidence>
<reference evidence="1" key="1">
    <citation type="submission" date="2022-12" db="EMBL/GenBank/DDBJ databases">
        <authorList>
            <person name="Petersen C."/>
        </authorList>
    </citation>
    <scope>NUCLEOTIDE SEQUENCE</scope>
    <source>
        <strain evidence="1">IBT 29677</strain>
    </source>
</reference>
<dbReference type="RefSeq" id="XP_056490408.1">
    <property type="nucleotide sequence ID" value="XM_056627674.1"/>
</dbReference>
<gene>
    <name evidence="1" type="ORF">N7509_003037</name>
</gene>
<sequence length="86" mass="9072">MKVAVFGSTGETDQSIVSALLDSPEISELIALIRPSSLEKKGEAALRDRGVKITAADPTVAHTQIVPILTGIGFVICCVPPHVFDE</sequence>
<comment type="caution">
    <text evidence="1">The sequence shown here is derived from an EMBL/GenBank/DDBJ whole genome shotgun (WGS) entry which is preliminary data.</text>
</comment>
<dbReference type="EMBL" id="JAPZBU010000005">
    <property type="protein sequence ID" value="KAJ5403166.1"/>
    <property type="molecule type" value="Genomic_DNA"/>
</dbReference>
<reference evidence="1" key="2">
    <citation type="journal article" date="2023" name="IMA Fungus">
        <title>Comparative genomic study of the Penicillium genus elucidates a diverse pangenome and 15 lateral gene transfer events.</title>
        <authorList>
            <person name="Petersen C."/>
            <person name="Sorensen T."/>
            <person name="Nielsen M.R."/>
            <person name="Sondergaard T.E."/>
            <person name="Sorensen J.L."/>
            <person name="Fitzpatrick D.A."/>
            <person name="Frisvad J.C."/>
            <person name="Nielsen K.L."/>
        </authorList>
    </citation>
    <scope>NUCLEOTIDE SEQUENCE</scope>
    <source>
        <strain evidence="1">IBT 29677</strain>
    </source>
</reference>
<proteinExistence type="predicted"/>
<name>A0A9X0BAZ3_9EURO</name>
<evidence type="ECO:0008006" key="3">
    <source>
        <dbReference type="Google" id="ProtNLM"/>
    </source>
</evidence>
<dbReference type="SUPFAM" id="SSF51735">
    <property type="entry name" value="NAD(P)-binding Rossmann-fold domains"/>
    <property type="match status" value="1"/>
</dbReference>
<keyword evidence="2" id="KW-1185">Reference proteome</keyword>
<dbReference type="GeneID" id="81366654"/>
<organism evidence="1 2">
    <name type="scientific">Penicillium cosmopolitanum</name>
    <dbReference type="NCBI Taxonomy" id="1131564"/>
    <lineage>
        <taxon>Eukaryota</taxon>
        <taxon>Fungi</taxon>
        <taxon>Dikarya</taxon>
        <taxon>Ascomycota</taxon>
        <taxon>Pezizomycotina</taxon>
        <taxon>Eurotiomycetes</taxon>
        <taxon>Eurotiomycetidae</taxon>
        <taxon>Eurotiales</taxon>
        <taxon>Aspergillaceae</taxon>
        <taxon>Penicillium</taxon>
    </lineage>
</organism>
<dbReference type="AlphaFoldDB" id="A0A9X0BAZ3"/>
<dbReference type="Proteomes" id="UP001147747">
    <property type="component" value="Unassembled WGS sequence"/>
</dbReference>
<protein>
    <recommendedName>
        <fullName evidence="3">NmrA-like domain-containing protein</fullName>
    </recommendedName>
</protein>